<dbReference type="Pfam" id="PF00571">
    <property type="entry name" value="CBS"/>
    <property type="match status" value="2"/>
</dbReference>
<keyword evidence="6 11" id="KW-0472">Membrane</keyword>
<evidence type="ECO:0000256" key="8">
    <source>
        <dbReference type="ARBA" id="ARBA00023214"/>
    </source>
</evidence>
<keyword evidence="5" id="KW-0406">Ion transport</keyword>
<dbReference type="EMBL" id="CP089982">
    <property type="protein sequence ID" value="WXA93423.1"/>
    <property type="molecule type" value="Genomic_DNA"/>
</dbReference>
<dbReference type="Gene3D" id="1.10.3080.10">
    <property type="entry name" value="Clc chloride channel"/>
    <property type="match status" value="1"/>
</dbReference>
<protein>
    <submittedName>
        <fullName evidence="13">Chloride channel protein</fullName>
    </submittedName>
</protein>
<evidence type="ECO:0000256" key="7">
    <source>
        <dbReference type="ARBA" id="ARBA00023173"/>
    </source>
</evidence>
<dbReference type="InterPro" id="IPR001807">
    <property type="entry name" value="ClC"/>
</dbReference>
<dbReference type="Pfam" id="PF00654">
    <property type="entry name" value="Voltage_CLC"/>
    <property type="match status" value="1"/>
</dbReference>
<proteinExistence type="predicted"/>
<feature type="transmembrane region" description="Helical" evidence="11">
    <location>
        <begin position="191"/>
        <end position="216"/>
    </location>
</feature>
<evidence type="ECO:0000259" key="12">
    <source>
        <dbReference type="PROSITE" id="PS51371"/>
    </source>
</evidence>
<feature type="transmembrane region" description="Helical" evidence="11">
    <location>
        <begin position="333"/>
        <end position="354"/>
    </location>
</feature>
<reference evidence="13 14" key="1">
    <citation type="submission" date="2021-12" db="EMBL/GenBank/DDBJ databases">
        <title>Discovery of the Pendulisporaceae a myxobacterial family with distinct sporulation behavior and unique specialized metabolism.</title>
        <authorList>
            <person name="Garcia R."/>
            <person name="Popoff A."/>
            <person name="Bader C.D."/>
            <person name="Loehr J."/>
            <person name="Walesch S."/>
            <person name="Walt C."/>
            <person name="Boldt J."/>
            <person name="Bunk B."/>
            <person name="Haeckl F.J.F.P.J."/>
            <person name="Gunesch A.P."/>
            <person name="Birkelbach J."/>
            <person name="Nuebel U."/>
            <person name="Pietschmann T."/>
            <person name="Bach T."/>
            <person name="Mueller R."/>
        </authorList>
    </citation>
    <scope>NUCLEOTIDE SEQUENCE [LARGE SCALE GENOMIC DNA]</scope>
    <source>
        <strain evidence="13 14">MSr12523</strain>
    </source>
</reference>
<dbReference type="SUPFAM" id="SSF81340">
    <property type="entry name" value="Clc chloride channel"/>
    <property type="match status" value="1"/>
</dbReference>
<evidence type="ECO:0000313" key="14">
    <source>
        <dbReference type="Proteomes" id="UP001379533"/>
    </source>
</evidence>
<keyword evidence="9" id="KW-0407">Ion channel</keyword>
<dbReference type="PANTHER" id="PTHR43427">
    <property type="entry name" value="CHLORIDE CHANNEL PROTEIN CLC-E"/>
    <property type="match status" value="1"/>
</dbReference>
<dbReference type="PRINTS" id="PR00762">
    <property type="entry name" value="CLCHANNEL"/>
</dbReference>
<accession>A0ABZ2K3Y6</accession>
<dbReference type="PANTHER" id="PTHR43427:SF6">
    <property type="entry name" value="CHLORIDE CHANNEL PROTEIN CLC-E"/>
    <property type="match status" value="1"/>
</dbReference>
<feature type="transmembrane region" description="Helical" evidence="11">
    <location>
        <begin position="228"/>
        <end position="248"/>
    </location>
</feature>
<feature type="transmembrane region" description="Helical" evidence="11">
    <location>
        <begin position="388"/>
        <end position="407"/>
    </location>
</feature>
<dbReference type="InterPro" id="IPR014743">
    <property type="entry name" value="Cl-channel_core"/>
</dbReference>
<feature type="transmembrane region" description="Helical" evidence="11">
    <location>
        <begin position="37"/>
        <end position="59"/>
    </location>
</feature>
<keyword evidence="7" id="KW-0869">Chloride channel</keyword>
<evidence type="ECO:0000256" key="3">
    <source>
        <dbReference type="ARBA" id="ARBA00022692"/>
    </source>
</evidence>
<feature type="domain" description="CBS" evidence="12">
    <location>
        <begin position="504"/>
        <end position="563"/>
    </location>
</feature>
<keyword evidence="8" id="KW-0868">Chloride</keyword>
<feature type="transmembrane region" description="Helical" evidence="11">
    <location>
        <begin position="307"/>
        <end position="327"/>
    </location>
</feature>
<sequence length="638" mass="67220">MTPETPPPSTPPRWRDRIRSARKVPPSPLDLQLLGRMLLHSALVGAAAGLVGTLFFAALELVASLTLEHLAGYIPLRAHGEQLVGEVVPPVPFRPWLLWAVPAIGALGAGIVSTKFAPETLGGGSDAIIHAFHHQGGHVRRRVPFVKGLVSVFTLGFGGSGGREGPTMLIGGSIGSLIGRYLRVTDRERRILLVAGTAAGMAAVFRTPLGAALLAVEVLHRDDFESDAVVPAVLSSVVAYSVFISFFGESTLFAHALRYPFVPAHLPLYALMAILVSLVAAGFSGALHGVQRYTKALPLPAWSKPALGGLLLGIFATPVLMLVGPSVGDQGQGLGILGGGYGAAQVAITGASWFPEGWRGVELLVLLGLVKILATSLTVGSGGSAGDFGPSLVIGGIFGGAFGRAASLLLHDPRIDPGAFALVGMATFYGGLAHVPIASLVMTCELAGSYDLLVPLMLAEGIAFVALRNRSLYHAQVPTKRESPAHRDELIFDVLKEIRVGDVVIKDRPFITFRRDTPAREVIHQIASSAWQDAFPVLDEHGKLAGIVNAEVMRTMAADPDLSGLALADDMMAAPVSVHQADDLHVALELLLSNDARELIVLDDGGRIIGFLDEAEIAKTYHGRTATKPMATEQPKAH</sequence>
<evidence type="ECO:0000256" key="9">
    <source>
        <dbReference type="ARBA" id="ARBA00023303"/>
    </source>
</evidence>
<keyword evidence="14" id="KW-1185">Reference proteome</keyword>
<evidence type="ECO:0000256" key="1">
    <source>
        <dbReference type="ARBA" id="ARBA00004141"/>
    </source>
</evidence>
<dbReference type="Gene3D" id="3.10.580.10">
    <property type="entry name" value="CBS-domain"/>
    <property type="match status" value="1"/>
</dbReference>
<evidence type="ECO:0000256" key="10">
    <source>
        <dbReference type="PROSITE-ProRule" id="PRU00703"/>
    </source>
</evidence>
<name>A0ABZ2K3Y6_9BACT</name>
<comment type="subcellular location">
    <subcellularLocation>
        <location evidence="1">Membrane</location>
        <topology evidence="1">Multi-pass membrane protein</topology>
    </subcellularLocation>
</comment>
<dbReference type="InterPro" id="IPR050368">
    <property type="entry name" value="ClC-type_chloride_channel"/>
</dbReference>
<feature type="transmembrane region" description="Helical" evidence="11">
    <location>
        <begin position="268"/>
        <end position="287"/>
    </location>
</feature>
<organism evidence="13 14">
    <name type="scientific">Pendulispora brunnea</name>
    <dbReference type="NCBI Taxonomy" id="2905690"/>
    <lineage>
        <taxon>Bacteria</taxon>
        <taxon>Pseudomonadati</taxon>
        <taxon>Myxococcota</taxon>
        <taxon>Myxococcia</taxon>
        <taxon>Myxococcales</taxon>
        <taxon>Sorangiineae</taxon>
        <taxon>Pendulisporaceae</taxon>
        <taxon>Pendulispora</taxon>
    </lineage>
</organism>
<dbReference type="RefSeq" id="WP_394844022.1">
    <property type="nucleotide sequence ID" value="NZ_CP089982.1"/>
</dbReference>
<evidence type="ECO:0000256" key="11">
    <source>
        <dbReference type="SAM" id="Phobius"/>
    </source>
</evidence>
<dbReference type="SUPFAM" id="SSF54631">
    <property type="entry name" value="CBS-domain pair"/>
    <property type="match status" value="1"/>
</dbReference>
<dbReference type="PROSITE" id="PS51371">
    <property type="entry name" value="CBS"/>
    <property type="match status" value="2"/>
</dbReference>
<evidence type="ECO:0000313" key="13">
    <source>
        <dbReference type="EMBL" id="WXA93423.1"/>
    </source>
</evidence>
<dbReference type="Proteomes" id="UP001379533">
    <property type="component" value="Chromosome"/>
</dbReference>
<keyword evidence="4 11" id="KW-1133">Transmembrane helix</keyword>
<evidence type="ECO:0000256" key="6">
    <source>
        <dbReference type="ARBA" id="ARBA00023136"/>
    </source>
</evidence>
<dbReference type="InterPro" id="IPR000644">
    <property type="entry name" value="CBS_dom"/>
</dbReference>
<keyword evidence="10" id="KW-0129">CBS domain</keyword>
<keyword evidence="2" id="KW-0813">Transport</keyword>
<evidence type="ECO:0000256" key="2">
    <source>
        <dbReference type="ARBA" id="ARBA00022448"/>
    </source>
</evidence>
<feature type="transmembrane region" description="Helical" evidence="11">
    <location>
        <begin position="361"/>
        <end position="382"/>
    </location>
</feature>
<feature type="transmembrane region" description="Helical" evidence="11">
    <location>
        <begin position="419"/>
        <end position="441"/>
    </location>
</feature>
<feature type="domain" description="CBS" evidence="12">
    <location>
        <begin position="571"/>
        <end position="627"/>
    </location>
</feature>
<dbReference type="CDD" id="cd00400">
    <property type="entry name" value="Voltage_gated_ClC"/>
    <property type="match status" value="1"/>
</dbReference>
<keyword evidence="3 11" id="KW-0812">Transmembrane</keyword>
<evidence type="ECO:0000256" key="4">
    <source>
        <dbReference type="ARBA" id="ARBA00022989"/>
    </source>
</evidence>
<dbReference type="InterPro" id="IPR046342">
    <property type="entry name" value="CBS_dom_sf"/>
</dbReference>
<evidence type="ECO:0000256" key="5">
    <source>
        <dbReference type="ARBA" id="ARBA00023065"/>
    </source>
</evidence>
<gene>
    <name evidence="13" type="ORF">LZC95_44085</name>
</gene>